<comment type="subcellular location">
    <subcellularLocation>
        <location evidence="1">Cytoplasm</location>
    </subcellularLocation>
</comment>
<dbReference type="InterPro" id="IPR032914">
    <property type="entry name" value="Vam6/VPS39/TRAP1"/>
</dbReference>
<feature type="region of interest" description="Disordered" evidence="5">
    <location>
        <begin position="788"/>
        <end position="807"/>
    </location>
</feature>
<dbReference type="GO" id="GO:0015031">
    <property type="term" value="P:protein transport"/>
    <property type="evidence" value="ECO:0007669"/>
    <property type="project" value="UniProtKB-KW"/>
</dbReference>
<evidence type="ECO:0000259" key="7">
    <source>
        <dbReference type="Pfam" id="PF10366"/>
    </source>
</evidence>
<proteinExistence type="predicted"/>
<feature type="domain" description="Vacuolar sorting protein 39/Transforming growth factor beta receptor-associated" evidence="7">
    <location>
        <begin position="499"/>
        <end position="608"/>
    </location>
</feature>
<evidence type="ECO:0000256" key="1">
    <source>
        <dbReference type="ARBA" id="ARBA00004496"/>
    </source>
</evidence>
<dbReference type="GO" id="GO:0016020">
    <property type="term" value="C:membrane"/>
    <property type="evidence" value="ECO:0007669"/>
    <property type="project" value="TreeGrafter"/>
</dbReference>
<comment type="caution">
    <text evidence="8">The sequence shown here is derived from an EMBL/GenBank/DDBJ whole genome shotgun (WGS) entry which is preliminary data.</text>
</comment>
<organism evidence="8 9">
    <name type="scientific">Hondaea fermentalgiana</name>
    <dbReference type="NCBI Taxonomy" id="2315210"/>
    <lineage>
        <taxon>Eukaryota</taxon>
        <taxon>Sar</taxon>
        <taxon>Stramenopiles</taxon>
        <taxon>Bigyra</taxon>
        <taxon>Labyrinthulomycetes</taxon>
        <taxon>Thraustochytrida</taxon>
        <taxon>Thraustochytriidae</taxon>
        <taxon>Hondaea</taxon>
    </lineage>
</organism>
<keyword evidence="8" id="KW-0675">Receptor</keyword>
<dbReference type="EMBL" id="BEYU01000018">
    <property type="protein sequence ID" value="GBG26050.1"/>
    <property type="molecule type" value="Genomic_DNA"/>
</dbReference>
<sequence length="947" mass="104388">MLSSSAAHGLGPLDEGVPRGARSVASFYDHVYIGTDDGRVCLVVAGAQQQAHLVAAGKPVVQLLALGEIGLVLALCNGAVESIDAQRMRPRPAAKLPIKNEVLGIVLNETPVPDFSVCAFSSHKAHLFRWAGDAYEPWKVINIPSPPLDAAWALHKLCVAMEDQITLLDIPSGRALKVHDNGRFLMIVDGLGIVINASGQPSGSTIVWSSPPLQTVCTLDFAVSVHDDGRRIQVHSTDPRGNLAESTTIDFPVVALVAPAPWNAFATRPSPSNDASHGNADANDQEPALEDLTAGGGVSMLTPSAVFNLGTISLRERMEQLFDEDDIAAAFRVYTERVLDPFDETRRTQNTDHTRVVERRLARQLSIGAQALQNPDAQAAHEDLVANFHLEAGVAMLRKARFAKAMQHFAYAKLDLREIIAHVPHLCPPHLDTYEPKRLRIPASDHATSSSSASSSLLHFARSTPSENDQENLHLALKAHLSAQREKALYTDPAIAAFVDFALFRLYLDPPHQDGDRDALHALCASTNNALEVDTCAQVLLDKHRYHAAALLYGNSAAQRREALQIWADLGAGQLNEAGVDGVQETITFLRAHQDPANLVWAFSPWVLEKDPEHAITIFTEAVPSEKNNLAPETVLDHLAKFDKSPRARLRLRYLDHLTRTVVGEQSRAFDLRAAEEYLRVLENCPAALREQVRTDFAAFIDRPETLTSRVEEPGAGHESTFEADLAARYIDNASIPDISLLPEKAALYAKCGWHNQALAILVKDLHDPEAAEAYCLRHLERILAKEKHEESSDELSRQPSSLQTQDKAQDNPFLELVCLYFEPALAEQHRADSLAILEKYGRFIDPSLVMSKLPADMRLSDLQTYLSVVFRANVQRLSHLRVEKNLRVAQNIKTLYHTTRTQRRNFGITSDTLCRVCNKQILTDPFAVDPSLRTVAHEACLAAIEN</sequence>
<evidence type="ECO:0000256" key="2">
    <source>
        <dbReference type="ARBA" id="ARBA00022448"/>
    </source>
</evidence>
<dbReference type="AlphaFoldDB" id="A0A2R5G4Z1"/>
<dbReference type="InParanoid" id="A0A2R5G4Z1"/>
<evidence type="ECO:0000256" key="5">
    <source>
        <dbReference type="SAM" id="MobiDB-lite"/>
    </source>
</evidence>
<feature type="domain" description="CNH" evidence="6">
    <location>
        <begin position="30"/>
        <end position="235"/>
    </location>
</feature>
<feature type="compositionally biased region" description="Polar residues" evidence="5">
    <location>
        <begin position="798"/>
        <end position="807"/>
    </location>
</feature>
<evidence type="ECO:0000256" key="4">
    <source>
        <dbReference type="ARBA" id="ARBA00022927"/>
    </source>
</evidence>
<dbReference type="Pfam" id="PF10366">
    <property type="entry name" value="Vps39_1"/>
    <property type="match status" value="1"/>
</dbReference>
<dbReference type="Proteomes" id="UP000241890">
    <property type="component" value="Unassembled WGS sequence"/>
</dbReference>
<keyword evidence="3" id="KW-0963">Cytoplasm</keyword>
<keyword evidence="2" id="KW-0813">Transport</keyword>
<protein>
    <submittedName>
        <fullName evidence="8">Transforming growth factor-beta receptor-associated protein 1</fullName>
    </submittedName>
</protein>
<evidence type="ECO:0000313" key="8">
    <source>
        <dbReference type="EMBL" id="GBG26050.1"/>
    </source>
</evidence>
<dbReference type="GO" id="GO:0005737">
    <property type="term" value="C:cytoplasm"/>
    <property type="evidence" value="ECO:0007669"/>
    <property type="project" value="UniProtKB-SubCell"/>
</dbReference>
<dbReference type="OrthoDB" id="10258882at2759"/>
<dbReference type="PANTHER" id="PTHR12894">
    <property type="entry name" value="CNH DOMAIN CONTAINING"/>
    <property type="match status" value="1"/>
</dbReference>
<dbReference type="Pfam" id="PF00780">
    <property type="entry name" value="CNH"/>
    <property type="match status" value="1"/>
</dbReference>
<feature type="compositionally biased region" description="Basic and acidic residues" evidence="5">
    <location>
        <begin position="788"/>
        <end position="797"/>
    </location>
</feature>
<dbReference type="InterPro" id="IPR001180">
    <property type="entry name" value="CNH_dom"/>
</dbReference>
<dbReference type="GO" id="GO:0006914">
    <property type="term" value="P:autophagy"/>
    <property type="evidence" value="ECO:0007669"/>
    <property type="project" value="TreeGrafter"/>
</dbReference>
<keyword evidence="9" id="KW-1185">Reference proteome</keyword>
<reference evidence="8 9" key="1">
    <citation type="submission" date="2017-12" db="EMBL/GenBank/DDBJ databases">
        <title>Sequencing, de novo assembly and annotation of complete genome of a new Thraustochytrid species, strain FCC1311.</title>
        <authorList>
            <person name="Sedici K."/>
            <person name="Godart F."/>
            <person name="Aiese Cigliano R."/>
            <person name="Sanseverino W."/>
            <person name="Barakat M."/>
            <person name="Ortet P."/>
            <person name="Marechal E."/>
            <person name="Cagnac O."/>
            <person name="Amato A."/>
        </authorList>
    </citation>
    <scope>NUCLEOTIDE SEQUENCE [LARGE SCALE GENOMIC DNA]</scope>
</reference>
<dbReference type="GO" id="GO:0034058">
    <property type="term" value="P:endosomal vesicle fusion"/>
    <property type="evidence" value="ECO:0007669"/>
    <property type="project" value="TreeGrafter"/>
</dbReference>
<dbReference type="InterPro" id="IPR019452">
    <property type="entry name" value="VPS39/TGF_beta_rcpt-assoc_1"/>
</dbReference>
<dbReference type="PANTHER" id="PTHR12894:SF27">
    <property type="entry name" value="TRANSFORMING GROWTH FACTOR-BETA RECEPTOR-ASSOCIATED PROTEIN 1"/>
    <property type="match status" value="1"/>
</dbReference>
<gene>
    <name evidence="8" type="ORF">FCC1311_022702</name>
</gene>
<evidence type="ECO:0000313" key="9">
    <source>
        <dbReference type="Proteomes" id="UP000241890"/>
    </source>
</evidence>
<evidence type="ECO:0000259" key="6">
    <source>
        <dbReference type="Pfam" id="PF00780"/>
    </source>
</evidence>
<evidence type="ECO:0000256" key="3">
    <source>
        <dbReference type="ARBA" id="ARBA00022490"/>
    </source>
</evidence>
<keyword evidence="4" id="KW-0653">Protein transport</keyword>
<accession>A0A2R5G4Z1</accession>
<name>A0A2R5G4Z1_9STRA</name>